<proteinExistence type="predicted"/>
<dbReference type="InterPro" id="IPR001322">
    <property type="entry name" value="Lamin_tail_dom"/>
</dbReference>
<evidence type="ECO:0000313" key="4">
    <source>
        <dbReference type="Proteomes" id="UP000178869"/>
    </source>
</evidence>
<feature type="transmembrane region" description="Helical" evidence="1">
    <location>
        <begin position="31"/>
        <end position="47"/>
    </location>
</feature>
<keyword evidence="1" id="KW-1133">Transmembrane helix</keyword>
<dbReference type="SUPFAM" id="SSF74853">
    <property type="entry name" value="Lamin A/C globular tail domain"/>
    <property type="match status" value="1"/>
</dbReference>
<keyword evidence="1" id="KW-0472">Membrane</keyword>
<accession>A0A1G2PEC2</accession>
<dbReference type="EMBL" id="MHSR01000013">
    <property type="protein sequence ID" value="OHA46657.1"/>
    <property type="molecule type" value="Genomic_DNA"/>
</dbReference>
<feature type="transmembrane region" description="Helical" evidence="1">
    <location>
        <begin position="241"/>
        <end position="261"/>
    </location>
</feature>
<comment type="caution">
    <text evidence="3">The sequence shown here is derived from an EMBL/GenBank/DDBJ whole genome shotgun (WGS) entry which is preliminary data.</text>
</comment>
<gene>
    <name evidence="3" type="ORF">A2828_02010</name>
</gene>
<dbReference type="AlphaFoldDB" id="A0A1G2PEC2"/>
<name>A0A1G2PEC2_9BACT</name>
<dbReference type="PROSITE" id="PS51841">
    <property type="entry name" value="LTD"/>
    <property type="match status" value="1"/>
</dbReference>
<dbReference type="Pfam" id="PF00932">
    <property type="entry name" value="LTD"/>
    <property type="match status" value="1"/>
</dbReference>
<evidence type="ECO:0000259" key="2">
    <source>
        <dbReference type="PROSITE" id="PS51841"/>
    </source>
</evidence>
<dbReference type="Gene3D" id="2.60.40.1260">
    <property type="entry name" value="Lamin Tail domain"/>
    <property type="match status" value="1"/>
</dbReference>
<organism evidence="3 4">
    <name type="scientific">Candidatus Terrybacteria bacterium RIFCSPHIGHO2_01_FULL_43_35</name>
    <dbReference type="NCBI Taxonomy" id="1802361"/>
    <lineage>
        <taxon>Bacteria</taxon>
        <taxon>Candidatus Terryibacteriota</taxon>
    </lineage>
</organism>
<keyword evidence="1" id="KW-0812">Transmembrane</keyword>
<dbReference type="Proteomes" id="UP000178869">
    <property type="component" value="Unassembled WGS sequence"/>
</dbReference>
<reference evidence="3 4" key="1">
    <citation type="journal article" date="2016" name="Nat. Commun.">
        <title>Thousands of microbial genomes shed light on interconnected biogeochemical processes in an aquifer system.</title>
        <authorList>
            <person name="Anantharaman K."/>
            <person name="Brown C.T."/>
            <person name="Hug L.A."/>
            <person name="Sharon I."/>
            <person name="Castelle C.J."/>
            <person name="Probst A.J."/>
            <person name="Thomas B.C."/>
            <person name="Singh A."/>
            <person name="Wilkins M.J."/>
            <person name="Karaoz U."/>
            <person name="Brodie E.L."/>
            <person name="Williams K.H."/>
            <person name="Hubbard S.S."/>
            <person name="Banfield J.F."/>
        </authorList>
    </citation>
    <scope>NUCLEOTIDE SEQUENCE [LARGE SCALE GENOMIC DNA]</scope>
</reference>
<dbReference type="InterPro" id="IPR036415">
    <property type="entry name" value="Lamin_tail_dom_sf"/>
</dbReference>
<evidence type="ECO:0000313" key="3">
    <source>
        <dbReference type="EMBL" id="OHA46657.1"/>
    </source>
</evidence>
<protein>
    <recommendedName>
        <fullName evidence="2">LTD domain-containing protein</fullName>
    </recommendedName>
</protein>
<feature type="domain" description="LTD" evidence="2">
    <location>
        <begin position="37"/>
        <end position="169"/>
    </location>
</feature>
<evidence type="ECO:0000256" key="1">
    <source>
        <dbReference type="SAM" id="Phobius"/>
    </source>
</evidence>
<sequence>MARADFAFVFKSGFSYKTVAAFLLPGMRKSTLILIFLLVVFPLYALGNSGIVITEIMYDLPGADTGREWIKIFNTSNVSLDLTDWKFVDSSGSHGINSPPINGGQGSIVINAGQFAVLADKADLFLKDHPSFSDTVLDTVLRLKNSSDAISLTLPDGTVATSAYYTSTGGADGNGKTLMLNAAGAWQENPTVYATPLQDNSIKIVDYAKPPDTDDGIHAPHTASATDGAISGQSNSWPKEIAVFFGAGLLGSLGGLIIFMLRRFRP</sequence>